<dbReference type="GO" id="GO:0020037">
    <property type="term" value="F:heme binding"/>
    <property type="evidence" value="ECO:0007669"/>
    <property type="project" value="InterPro"/>
</dbReference>
<evidence type="ECO:0000256" key="8">
    <source>
        <dbReference type="ARBA" id="ARBA00023136"/>
    </source>
</evidence>
<comment type="cofactor">
    <cofactor evidence="1 9">
        <name>heme</name>
        <dbReference type="ChEBI" id="CHEBI:30413"/>
    </cofactor>
</comment>
<dbReference type="Gene3D" id="1.10.630.10">
    <property type="entry name" value="Cytochrome P450"/>
    <property type="match status" value="1"/>
</dbReference>
<dbReference type="PRINTS" id="PR00385">
    <property type="entry name" value="P450"/>
</dbReference>
<keyword evidence="5" id="KW-0256">Endoplasmic reticulum</keyword>
<dbReference type="OrthoDB" id="6426333at2759"/>
<dbReference type="GO" id="GO:0005506">
    <property type="term" value="F:iron ion binding"/>
    <property type="evidence" value="ECO:0007669"/>
    <property type="project" value="InterPro"/>
</dbReference>
<keyword evidence="12" id="KW-1185">Reference proteome</keyword>
<keyword evidence="7 10" id="KW-0503">Monooxygenase</keyword>
<evidence type="ECO:0000256" key="4">
    <source>
        <dbReference type="ARBA" id="ARBA00022617"/>
    </source>
</evidence>
<keyword evidence="4 9" id="KW-0349">Heme</keyword>
<comment type="similarity">
    <text evidence="3 10">Belongs to the cytochrome P450 family.</text>
</comment>
<evidence type="ECO:0000256" key="6">
    <source>
        <dbReference type="ARBA" id="ARBA00023004"/>
    </source>
</evidence>
<dbReference type="PRINTS" id="PR00463">
    <property type="entry name" value="EP450I"/>
</dbReference>
<comment type="caution">
    <text evidence="11">The sequence shown here is derived from an EMBL/GenBank/DDBJ whole genome shotgun (WGS) entry which is preliminary data.</text>
</comment>
<evidence type="ECO:0000256" key="9">
    <source>
        <dbReference type="PIRSR" id="PIRSR602401-1"/>
    </source>
</evidence>
<feature type="binding site" description="axial binding residue" evidence="9">
    <location>
        <position position="481"/>
    </location>
    <ligand>
        <name>heme</name>
        <dbReference type="ChEBI" id="CHEBI:30413"/>
    </ligand>
    <ligandPart>
        <name>Fe</name>
        <dbReference type="ChEBI" id="CHEBI:18248"/>
    </ligandPart>
</feature>
<dbReference type="Proteomes" id="UP000499080">
    <property type="component" value="Unassembled WGS sequence"/>
</dbReference>
<evidence type="ECO:0000256" key="5">
    <source>
        <dbReference type="ARBA" id="ARBA00022824"/>
    </source>
</evidence>
<gene>
    <name evidence="11" type="primary">CYP4C1_4</name>
    <name evidence="11" type="ORF">AVEN_9493_1</name>
</gene>
<accession>A0A4Y2LHR6</accession>
<evidence type="ECO:0000256" key="3">
    <source>
        <dbReference type="ARBA" id="ARBA00010617"/>
    </source>
</evidence>
<dbReference type="InterPro" id="IPR036396">
    <property type="entry name" value="Cyt_P450_sf"/>
</dbReference>
<dbReference type="PROSITE" id="PS00086">
    <property type="entry name" value="CYTOCHROME_P450"/>
    <property type="match status" value="1"/>
</dbReference>
<evidence type="ECO:0000256" key="10">
    <source>
        <dbReference type="RuleBase" id="RU000461"/>
    </source>
</evidence>
<evidence type="ECO:0000313" key="12">
    <source>
        <dbReference type="Proteomes" id="UP000499080"/>
    </source>
</evidence>
<dbReference type="AlphaFoldDB" id="A0A4Y2LHR6"/>
<evidence type="ECO:0000313" key="11">
    <source>
        <dbReference type="EMBL" id="GBN13503.1"/>
    </source>
</evidence>
<dbReference type="CDD" id="cd20628">
    <property type="entry name" value="CYP4"/>
    <property type="match status" value="1"/>
</dbReference>
<protein>
    <submittedName>
        <fullName evidence="11">Cytochrome P450 4C1</fullName>
    </submittedName>
</protein>
<evidence type="ECO:0000256" key="7">
    <source>
        <dbReference type="ARBA" id="ARBA00023033"/>
    </source>
</evidence>
<dbReference type="InterPro" id="IPR001128">
    <property type="entry name" value="Cyt_P450"/>
</dbReference>
<evidence type="ECO:0000256" key="1">
    <source>
        <dbReference type="ARBA" id="ARBA00001971"/>
    </source>
</evidence>
<dbReference type="GO" id="GO:0004497">
    <property type="term" value="F:monooxygenase activity"/>
    <property type="evidence" value="ECO:0007669"/>
    <property type="project" value="UniProtKB-KW"/>
</dbReference>
<dbReference type="InterPro" id="IPR050196">
    <property type="entry name" value="Cytochrome_P450_Monoox"/>
</dbReference>
<dbReference type="PANTHER" id="PTHR24291:SF189">
    <property type="entry name" value="CYTOCHROME P450 4C3-RELATED"/>
    <property type="match status" value="1"/>
</dbReference>
<keyword evidence="6 9" id="KW-0408">Iron</keyword>
<dbReference type="EMBL" id="BGPR01005797">
    <property type="protein sequence ID" value="GBN13503.1"/>
    <property type="molecule type" value="Genomic_DNA"/>
</dbReference>
<name>A0A4Y2LHR6_ARAVE</name>
<dbReference type="PANTHER" id="PTHR24291">
    <property type="entry name" value="CYTOCHROME P450 FAMILY 4"/>
    <property type="match status" value="1"/>
</dbReference>
<evidence type="ECO:0000256" key="2">
    <source>
        <dbReference type="ARBA" id="ARBA00004586"/>
    </source>
</evidence>
<comment type="subcellular location">
    <subcellularLocation>
        <location evidence="2">Endoplasmic reticulum membrane</location>
    </subcellularLocation>
</comment>
<keyword evidence="8" id="KW-0472">Membrane</keyword>
<dbReference type="GO" id="GO:0016705">
    <property type="term" value="F:oxidoreductase activity, acting on paired donors, with incorporation or reduction of molecular oxygen"/>
    <property type="evidence" value="ECO:0007669"/>
    <property type="project" value="InterPro"/>
</dbReference>
<dbReference type="GO" id="GO:0005789">
    <property type="term" value="C:endoplasmic reticulum membrane"/>
    <property type="evidence" value="ECO:0007669"/>
    <property type="project" value="UniProtKB-SubCell"/>
</dbReference>
<proteinExistence type="inferred from homology"/>
<sequence length="534" mass="62316">MTEILKRLVKNSIYDLNPQSIPVRDEMDGLKATYCGADFVPKKISGDEIYGDLRHLVHQLLYNADVNISTIPNNMSLYFHSYLRDILEQILGYDLIFQKSGFQCVWLGWSPMIAVYSPELLEVILSSTTSLEKSAEYSFLHRWLGHGLLTSTGPKWRSRRKLLTPCFHFRILDDFLPTLNDHSLVLVKKLQSLQDEDYVDITPLMVLCSLDIVCETVMGTQIGAQKGENSDYVTAVHSLGDFFNQRFVRPWLWFDSLFKISSFGRKFDRDLSILHNFTEKVIREKKKERMCQGHVAHDQVADDEIKNKRRRALMDLLLDLHFNGHQLSEEDIKEEVDTFMFEGHDTIAMGITFALYCIGLHPDLQRKIHEELDGIFSNNKQRPITMDDVRSMKYLECTIKESQRLYPSVPMIGRKLDEDIHYQGYVIPKGVTVHCRIIGMHRRDDIYENAEIFNPDRFMPQNVLKRHPYAFLPFSAGPRNCIGQRFAMLEEKVVISNILRHFRIKSLDPRDKFHIKIEFTLRPDQPVRLQFIPR</sequence>
<dbReference type="InterPro" id="IPR002401">
    <property type="entry name" value="Cyt_P450_E_grp-I"/>
</dbReference>
<dbReference type="SUPFAM" id="SSF48264">
    <property type="entry name" value="Cytochrome P450"/>
    <property type="match status" value="1"/>
</dbReference>
<dbReference type="Pfam" id="PF00067">
    <property type="entry name" value="p450"/>
    <property type="match status" value="1"/>
</dbReference>
<dbReference type="InterPro" id="IPR017972">
    <property type="entry name" value="Cyt_P450_CS"/>
</dbReference>
<reference evidence="11 12" key="1">
    <citation type="journal article" date="2019" name="Sci. Rep.">
        <title>Orb-weaving spider Araneus ventricosus genome elucidates the spidroin gene catalogue.</title>
        <authorList>
            <person name="Kono N."/>
            <person name="Nakamura H."/>
            <person name="Ohtoshi R."/>
            <person name="Moran D.A.P."/>
            <person name="Shinohara A."/>
            <person name="Yoshida Y."/>
            <person name="Fujiwara M."/>
            <person name="Mori M."/>
            <person name="Tomita M."/>
            <person name="Arakawa K."/>
        </authorList>
    </citation>
    <scope>NUCLEOTIDE SEQUENCE [LARGE SCALE GENOMIC DNA]</scope>
</reference>
<keyword evidence="9 10" id="KW-0479">Metal-binding</keyword>
<keyword evidence="10" id="KW-0560">Oxidoreductase</keyword>
<organism evidence="11 12">
    <name type="scientific">Araneus ventricosus</name>
    <name type="common">Orbweaver spider</name>
    <name type="synonym">Epeira ventricosa</name>
    <dbReference type="NCBI Taxonomy" id="182803"/>
    <lineage>
        <taxon>Eukaryota</taxon>
        <taxon>Metazoa</taxon>
        <taxon>Ecdysozoa</taxon>
        <taxon>Arthropoda</taxon>
        <taxon>Chelicerata</taxon>
        <taxon>Arachnida</taxon>
        <taxon>Araneae</taxon>
        <taxon>Araneomorphae</taxon>
        <taxon>Entelegynae</taxon>
        <taxon>Araneoidea</taxon>
        <taxon>Araneidae</taxon>
        <taxon>Araneus</taxon>
    </lineage>
</organism>